<organism evidence="7 9">
    <name type="scientific">Sutcliffiella horikoshii</name>
    <dbReference type="NCBI Taxonomy" id="79883"/>
    <lineage>
        <taxon>Bacteria</taxon>
        <taxon>Bacillati</taxon>
        <taxon>Bacillota</taxon>
        <taxon>Bacilli</taxon>
        <taxon>Bacillales</taxon>
        <taxon>Bacillaceae</taxon>
        <taxon>Sutcliffiella</taxon>
    </lineage>
</organism>
<dbReference type="Proteomes" id="UP000195573">
    <property type="component" value="Chromosome"/>
</dbReference>
<evidence type="ECO:0000313" key="7">
    <source>
        <dbReference type="EMBL" id="TYS68613.1"/>
    </source>
</evidence>
<dbReference type="Proteomes" id="UP000324517">
    <property type="component" value="Unassembled WGS sequence"/>
</dbReference>
<evidence type="ECO:0000256" key="1">
    <source>
        <dbReference type="ARBA" id="ARBA00006739"/>
    </source>
</evidence>
<feature type="domain" description="Glycosyltransferase 2-like" evidence="5">
    <location>
        <begin position="47"/>
        <end position="219"/>
    </location>
</feature>
<dbReference type="InterPro" id="IPR001173">
    <property type="entry name" value="Glyco_trans_2-like"/>
</dbReference>
<sequence>MMLYLAIFTFLFWFAVWLDAKIGMSKTTKIEDVQENTSLHSRGPLLSVIVAAKDEEKHIEASLLSQFQQTYSNIEWIVVNDRSTDQTGSIIDRMAKTEPRMRCIHIEHLSEGWLGKNHALYEGFLQSKGEYILFTDADIIFEKDTVSKAITYFQNQKLDHLTLAPNLKGSSFWTNAFVSFFLFGFGYFKRPWKSNDPKSKSAIGIGAFNLLTRNAYEEIGTHRNIKMRPDDDLMLGRQIKEAGKKQHLALALTHLQVEWYPDLRSALVGLEKNTFAGLFYSYFMVLFAISGLFLSQLFPFIALFVTTGTTQLIFLLSILMLFLAYNQTANKMAKGANIYLTVFPVTVLLFIYSIARATILTLYRGGIIWRGTFYSIKQLKK</sequence>
<evidence type="ECO:0000256" key="4">
    <source>
        <dbReference type="SAM" id="Phobius"/>
    </source>
</evidence>
<dbReference type="RefSeq" id="WP_088017906.1">
    <property type="nucleotide sequence ID" value="NZ_CP020880.1"/>
</dbReference>
<proteinExistence type="inferred from homology"/>
<dbReference type="Pfam" id="PF00535">
    <property type="entry name" value="Glycos_transf_2"/>
    <property type="match status" value="1"/>
</dbReference>
<keyword evidence="4" id="KW-0812">Transmembrane</keyword>
<dbReference type="PANTHER" id="PTHR43630:SF1">
    <property type="entry name" value="POLY-BETA-1,6-N-ACETYL-D-GLUCOSAMINE SYNTHASE"/>
    <property type="match status" value="1"/>
</dbReference>
<keyword evidence="2" id="KW-0328">Glycosyltransferase</keyword>
<dbReference type="AlphaFoldDB" id="A0A1Y0CLS2"/>
<gene>
    <name evidence="6" type="ORF">B4U37_08705</name>
    <name evidence="7" type="ORF">FZC75_18145</name>
</gene>
<evidence type="ECO:0000259" key="5">
    <source>
        <dbReference type="Pfam" id="PF00535"/>
    </source>
</evidence>
<evidence type="ECO:0000313" key="8">
    <source>
        <dbReference type="Proteomes" id="UP000195573"/>
    </source>
</evidence>
<reference evidence="6 8" key="1">
    <citation type="submission" date="2017-04" db="EMBL/GenBank/DDBJ databases">
        <title>Complete Genome Sequence of the Bacillus horikoshii 20a strain from Cuatro Cienegas, Coahuila, Mexico.</title>
        <authorList>
            <person name="Zarza E."/>
            <person name="Alcaraz L.D."/>
            <person name="Aguilar-Salinas B."/>
            <person name="Islas A."/>
            <person name="Olmedo-Alvarez G."/>
        </authorList>
    </citation>
    <scope>NUCLEOTIDE SEQUENCE [LARGE SCALE GENOMIC DNA]</scope>
    <source>
        <strain evidence="6 8">20a</strain>
    </source>
</reference>
<keyword evidence="3 7" id="KW-0808">Transferase</keyword>
<keyword evidence="4" id="KW-0472">Membrane</keyword>
<feature type="transmembrane region" description="Helical" evidence="4">
    <location>
        <begin position="274"/>
        <end position="294"/>
    </location>
</feature>
<evidence type="ECO:0000313" key="6">
    <source>
        <dbReference type="EMBL" id="ART76112.1"/>
    </source>
</evidence>
<dbReference type="EMBL" id="VTET01000010">
    <property type="protein sequence ID" value="TYS68613.1"/>
    <property type="molecule type" value="Genomic_DNA"/>
</dbReference>
<dbReference type="KEGG" id="bhk:B4U37_08705"/>
<protein>
    <submittedName>
        <fullName evidence="6">Glycosyl transferase</fullName>
    </submittedName>
    <submittedName>
        <fullName evidence="7">Glycosyltransferase</fullName>
    </submittedName>
</protein>
<feature type="transmembrane region" description="Helical" evidence="4">
    <location>
        <begin position="300"/>
        <end position="324"/>
    </location>
</feature>
<feature type="transmembrane region" description="Helical" evidence="4">
    <location>
        <begin position="336"/>
        <end position="355"/>
    </location>
</feature>
<evidence type="ECO:0000313" key="9">
    <source>
        <dbReference type="Proteomes" id="UP000324517"/>
    </source>
</evidence>
<accession>A0A1Y0CLS2</accession>
<dbReference type="OrthoDB" id="9800276at2"/>
<keyword evidence="8" id="KW-1185">Reference proteome</keyword>
<name>A0A1Y0CLS2_9BACI</name>
<comment type="similarity">
    <text evidence="1">Belongs to the glycosyltransferase 2 family.</text>
</comment>
<dbReference type="InterPro" id="IPR029044">
    <property type="entry name" value="Nucleotide-diphossugar_trans"/>
</dbReference>
<dbReference type="SUPFAM" id="SSF53448">
    <property type="entry name" value="Nucleotide-diphospho-sugar transferases"/>
    <property type="match status" value="1"/>
</dbReference>
<dbReference type="CDD" id="cd00761">
    <property type="entry name" value="Glyco_tranf_GTA_type"/>
    <property type="match status" value="1"/>
</dbReference>
<feature type="transmembrane region" description="Helical" evidence="4">
    <location>
        <begin position="172"/>
        <end position="188"/>
    </location>
</feature>
<keyword evidence="4" id="KW-1133">Transmembrane helix</keyword>
<reference evidence="7 9" key="2">
    <citation type="submission" date="2019-08" db="EMBL/GenBank/DDBJ databases">
        <title>Bacillus genomes from the desert of Cuatro Cienegas, Coahuila.</title>
        <authorList>
            <person name="Olmedo-Alvarez G."/>
        </authorList>
    </citation>
    <scope>NUCLEOTIDE SEQUENCE [LARGE SCALE GENOMIC DNA]</scope>
    <source>
        <strain evidence="7 9">CH98b_3T</strain>
    </source>
</reference>
<dbReference type="Gene3D" id="3.90.550.10">
    <property type="entry name" value="Spore Coat Polysaccharide Biosynthesis Protein SpsA, Chain A"/>
    <property type="match status" value="1"/>
</dbReference>
<evidence type="ECO:0000256" key="3">
    <source>
        <dbReference type="ARBA" id="ARBA00022679"/>
    </source>
</evidence>
<dbReference type="EMBL" id="CP020880">
    <property type="protein sequence ID" value="ART76112.1"/>
    <property type="molecule type" value="Genomic_DNA"/>
</dbReference>
<evidence type="ECO:0000256" key="2">
    <source>
        <dbReference type="ARBA" id="ARBA00022676"/>
    </source>
</evidence>
<dbReference type="GeneID" id="96738503"/>
<dbReference type="PANTHER" id="PTHR43630">
    <property type="entry name" value="POLY-BETA-1,6-N-ACETYL-D-GLUCOSAMINE SYNTHASE"/>
    <property type="match status" value="1"/>
</dbReference>
<dbReference type="GO" id="GO:0016757">
    <property type="term" value="F:glycosyltransferase activity"/>
    <property type="evidence" value="ECO:0007669"/>
    <property type="project" value="UniProtKB-KW"/>
</dbReference>